<gene>
    <name evidence="1" type="ORF">SAMN05216167_12159</name>
</gene>
<dbReference type="AlphaFoldDB" id="A0A1I2E8L3"/>
<dbReference type="RefSeq" id="WP_093833150.1">
    <property type="nucleotide sequence ID" value="NZ_FOLQ01000021.1"/>
</dbReference>
<reference evidence="1 2" key="1">
    <citation type="submission" date="2016-10" db="EMBL/GenBank/DDBJ databases">
        <authorList>
            <person name="de Groot N.N."/>
        </authorList>
    </citation>
    <scope>NUCLEOTIDE SEQUENCE [LARGE SCALE GENOMIC DNA]</scope>
    <source>
        <strain evidence="1 2">DSM 26130</strain>
    </source>
</reference>
<dbReference type="Proteomes" id="UP000198598">
    <property type="component" value="Unassembled WGS sequence"/>
</dbReference>
<name>A0A1I2E8L3_9BACT</name>
<dbReference type="OrthoDB" id="970222at2"/>
<evidence type="ECO:0000313" key="1">
    <source>
        <dbReference type="EMBL" id="SFE89033.1"/>
    </source>
</evidence>
<protein>
    <recommendedName>
        <fullName evidence="3">KOW domain-containing protein</fullName>
    </recommendedName>
</protein>
<dbReference type="EMBL" id="FOLQ01000021">
    <property type="protein sequence ID" value="SFE89033.1"/>
    <property type="molecule type" value="Genomic_DNA"/>
</dbReference>
<keyword evidence="2" id="KW-1185">Reference proteome</keyword>
<evidence type="ECO:0000313" key="2">
    <source>
        <dbReference type="Proteomes" id="UP000198598"/>
    </source>
</evidence>
<sequence length="60" mass="6900">MNTDINPGDQVKVIQIPKGSFYRGRYQATVIGHTDGKRIRVRNDQGQYYAPYFAQVRTIP</sequence>
<accession>A0A1I2E8L3</accession>
<evidence type="ECO:0008006" key="3">
    <source>
        <dbReference type="Google" id="ProtNLM"/>
    </source>
</evidence>
<organism evidence="1 2">
    <name type="scientific">Spirosoma endophyticum</name>
    <dbReference type="NCBI Taxonomy" id="662367"/>
    <lineage>
        <taxon>Bacteria</taxon>
        <taxon>Pseudomonadati</taxon>
        <taxon>Bacteroidota</taxon>
        <taxon>Cytophagia</taxon>
        <taxon>Cytophagales</taxon>
        <taxon>Cytophagaceae</taxon>
        <taxon>Spirosoma</taxon>
    </lineage>
</organism>
<proteinExistence type="predicted"/>